<dbReference type="EMBL" id="CP045121">
    <property type="protein sequence ID" value="QIN78443.1"/>
    <property type="molecule type" value="Genomic_DNA"/>
</dbReference>
<dbReference type="InterPro" id="IPR039420">
    <property type="entry name" value="WalR-like"/>
</dbReference>
<keyword evidence="1" id="KW-0238">DNA-binding</keyword>
<dbReference type="SMART" id="SM00421">
    <property type="entry name" value="HTH_LUXR"/>
    <property type="match status" value="1"/>
</dbReference>
<dbReference type="InterPro" id="IPR000792">
    <property type="entry name" value="Tscrpt_reg_LuxR_C"/>
</dbReference>
<proteinExistence type="predicted"/>
<accession>A0A6G8PW78</accession>
<dbReference type="InterPro" id="IPR035965">
    <property type="entry name" value="PAS-like_dom_sf"/>
</dbReference>
<dbReference type="InterPro" id="IPR013767">
    <property type="entry name" value="PAS_fold"/>
</dbReference>
<dbReference type="InterPro" id="IPR000014">
    <property type="entry name" value="PAS"/>
</dbReference>
<dbReference type="InterPro" id="IPR036388">
    <property type="entry name" value="WH-like_DNA-bd_sf"/>
</dbReference>
<dbReference type="AlphaFoldDB" id="A0A6G8PW78"/>
<dbReference type="SUPFAM" id="SSF46894">
    <property type="entry name" value="C-terminal effector domain of the bipartite response regulators"/>
    <property type="match status" value="1"/>
</dbReference>
<dbReference type="PROSITE" id="PS50112">
    <property type="entry name" value="PAS"/>
    <property type="match status" value="1"/>
</dbReference>
<dbReference type="Gene3D" id="3.30.450.20">
    <property type="entry name" value="PAS domain"/>
    <property type="match status" value="1"/>
</dbReference>
<dbReference type="PROSITE" id="PS50043">
    <property type="entry name" value="HTH_LUXR_2"/>
    <property type="match status" value="1"/>
</dbReference>
<dbReference type="RefSeq" id="WP_166396119.1">
    <property type="nucleotide sequence ID" value="NZ_CP045121.1"/>
</dbReference>
<dbReference type="Pfam" id="PF00989">
    <property type="entry name" value="PAS"/>
    <property type="match status" value="1"/>
</dbReference>
<reference evidence="4 5" key="1">
    <citation type="submission" date="2019-10" db="EMBL/GenBank/DDBJ databases">
        <title>Rubrobacter sp nov SCSIO 52915 isolated from a deep-sea sediment in the South China Sea.</title>
        <authorList>
            <person name="Chen R.W."/>
        </authorList>
    </citation>
    <scope>NUCLEOTIDE SEQUENCE [LARGE SCALE GENOMIC DNA]</scope>
    <source>
        <strain evidence="4 5">SCSIO 52915</strain>
    </source>
</reference>
<organism evidence="4 5">
    <name type="scientific">Rubrobacter marinus</name>
    <dbReference type="NCBI Taxonomy" id="2653852"/>
    <lineage>
        <taxon>Bacteria</taxon>
        <taxon>Bacillati</taxon>
        <taxon>Actinomycetota</taxon>
        <taxon>Rubrobacteria</taxon>
        <taxon>Rubrobacterales</taxon>
        <taxon>Rubrobacteraceae</taxon>
        <taxon>Rubrobacter</taxon>
    </lineage>
</organism>
<evidence type="ECO:0000313" key="4">
    <source>
        <dbReference type="EMBL" id="QIN78443.1"/>
    </source>
</evidence>
<evidence type="ECO:0000256" key="1">
    <source>
        <dbReference type="ARBA" id="ARBA00023125"/>
    </source>
</evidence>
<dbReference type="CDD" id="cd06170">
    <property type="entry name" value="LuxR_C_like"/>
    <property type="match status" value="1"/>
</dbReference>
<feature type="domain" description="PAS" evidence="3">
    <location>
        <begin position="46"/>
        <end position="84"/>
    </location>
</feature>
<protein>
    <submittedName>
        <fullName evidence="4">PAS domain-containing protein</fullName>
    </submittedName>
</protein>
<dbReference type="CDD" id="cd00130">
    <property type="entry name" value="PAS"/>
    <property type="match status" value="1"/>
</dbReference>
<dbReference type="KEGG" id="rmar:GBA65_07790"/>
<dbReference type="GO" id="GO:0006355">
    <property type="term" value="P:regulation of DNA-templated transcription"/>
    <property type="evidence" value="ECO:0007669"/>
    <property type="project" value="InterPro"/>
</dbReference>
<name>A0A6G8PW78_9ACTN</name>
<evidence type="ECO:0000259" key="3">
    <source>
        <dbReference type="PROSITE" id="PS50112"/>
    </source>
</evidence>
<keyword evidence="5" id="KW-1185">Reference proteome</keyword>
<dbReference type="Gene3D" id="1.10.10.10">
    <property type="entry name" value="Winged helix-like DNA-binding domain superfamily/Winged helix DNA-binding domain"/>
    <property type="match status" value="1"/>
</dbReference>
<feature type="domain" description="HTH luxR-type" evidence="2">
    <location>
        <begin position="179"/>
        <end position="244"/>
    </location>
</feature>
<gene>
    <name evidence="4" type="ORF">GBA65_07790</name>
</gene>
<dbReference type="InterPro" id="IPR016032">
    <property type="entry name" value="Sig_transdc_resp-reg_C-effctor"/>
</dbReference>
<dbReference type="Proteomes" id="UP000502706">
    <property type="component" value="Chromosome"/>
</dbReference>
<dbReference type="Pfam" id="PF00196">
    <property type="entry name" value="GerE"/>
    <property type="match status" value="1"/>
</dbReference>
<dbReference type="GO" id="GO:0003677">
    <property type="term" value="F:DNA binding"/>
    <property type="evidence" value="ECO:0007669"/>
    <property type="project" value="UniProtKB-KW"/>
</dbReference>
<dbReference type="SUPFAM" id="SSF55785">
    <property type="entry name" value="PYP-like sensor domain (PAS domain)"/>
    <property type="match status" value="1"/>
</dbReference>
<evidence type="ECO:0000313" key="5">
    <source>
        <dbReference type="Proteomes" id="UP000502706"/>
    </source>
</evidence>
<evidence type="ECO:0000259" key="2">
    <source>
        <dbReference type="PROSITE" id="PS50043"/>
    </source>
</evidence>
<sequence>MEKTLNARTEDRTETTVPLLAKEGHENGAGVLPPVVEGFVGARTMDAVFAVAPDHRILYWDSRMESLTGILAEEAVGMPFYEVLVGECEDGGSFSARAWAATRLGRDGQPIPGYDARIETRMGGGRWIGVSVLGLDTKAGTYLVHLVRDAQRAHDTLEMARGLLRLSPREETATAARPKHRDAPELTPRQREVLGMLADGKGVKEIRRELYLSQATVRNHVRSLLQALGAHSQLEALAKARKAGLLDE</sequence>
<dbReference type="PRINTS" id="PR00038">
    <property type="entry name" value="HTHLUXR"/>
</dbReference>
<dbReference type="PANTHER" id="PTHR43214">
    <property type="entry name" value="TWO-COMPONENT RESPONSE REGULATOR"/>
    <property type="match status" value="1"/>
</dbReference>